<keyword evidence="2" id="KW-1185">Reference proteome</keyword>
<sequence>TIAALGGGVLGSTKSWKVGKTYATGTVQTLSRAKRSGDGAAWHSTMSQHTKEDATFNDEFWSKLGMNKAENAKECVHFCQVTLVKRISDTQSIWTIYYTFPTPVLPRVFTGLQTIHLDESSPRTGYDLLNPPFVVCEPMNC</sequence>
<evidence type="ECO:0000313" key="1">
    <source>
        <dbReference type="EMBL" id="OAX36408.1"/>
    </source>
</evidence>
<reference evidence="1 2" key="1">
    <citation type="submission" date="2016-06" db="EMBL/GenBank/DDBJ databases">
        <title>Comparative genomics of the ectomycorrhizal sister species Rhizopogon vinicolor and Rhizopogon vesiculosus (Basidiomycota: Boletales) reveals a divergence of the mating type B locus.</title>
        <authorList>
            <consortium name="DOE Joint Genome Institute"/>
            <person name="Mujic A.B."/>
            <person name="Kuo A."/>
            <person name="Tritt A."/>
            <person name="Lipzen A."/>
            <person name="Chen C."/>
            <person name="Johnson J."/>
            <person name="Sharma A."/>
            <person name="Barry K."/>
            <person name="Grigoriev I.V."/>
            <person name="Spatafora J.W."/>
        </authorList>
    </citation>
    <scope>NUCLEOTIDE SEQUENCE [LARGE SCALE GENOMIC DNA]</scope>
    <source>
        <strain evidence="1 2">AM-OR11-026</strain>
    </source>
</reference>
<dbReference type="InParanoid" id="A0A1B7MUW8"/>
<dbReference type="EMBL" id="KV448419">
    <property type="protein sequence ID" value="OAX36408.1"/>
    <property type="molecule type" value="Genomic_DNA"/>
</dbReference>
<accession>A0A1B7MUW8</accession>
<dbReference type="OrthoDB" id="6423603at2759"/>
<dbReference type="Proteomes" id="UP000092154">
    <property type="component" value="Unassembled WGS sequence"/>
</dbReference>
<name>A0A1B7MUW8_9AGAM</name>
<feature type="non-terminal residue" evidence="1">
    <location>
        <position position="1"/>
    </location>
</feature>
<evidence type="ECO:0000313" key="2">
    <source>
        <dbReference type="Proteomes" id="UP000092154"/>
    </source>
</evidence>
<gene>
    <name evidence="1" type="ORF">K503DRAFT_695218</name>
</gene>
<protein>
    <submittedName>
        <fullName evidence="1">Uncharacterized protein</fullName>
    </submittedName>
</protein>
<organism evidence="1 2">
    <name type="scientific">Rhizopogon vinicolor AM-OR11-026</name>
    <dbReference type="NCBI Taxonomy" id="1314800"/>
    <lineage>
        <taxon>Eukaryota</taxon>
        <taxon>Fungi</taxon>
        <taxon>Dikarya</taxon>
        <taxon>Basidiomycota</taxon>
        <taxon>Agaricomycotina</taxon>
        <taxon>Agaricomycetes</taxon>
        <taxon>Agaricomycetidae</taxon>
        <taxon>Boletales</taxon>
        <taxon>Suillineae</taxon>
        <taxon>Rhizopogonaceae</taxon>
        <taxon>Rhizopogon</taxon>
    </lineage>
</organism>
<dbReference type="AlphaFoldDB" id="A0A1B7MUW8"/>
<proteinExistence type="predicted"/>